<comment type="cofactor">
    <cofactor evidence="7">
        <name>Mg(2+)</name>
        <dbReference type="ChEBI" id="CHEBI:18420"/>
    </cofactor>
</comment>
<dbReference type="CDD" id="cd05401">
    <property type="entry name" value="NT_GlnE_GlnD_like"/>
    <property type="match status" value="2"/>
</dbReference>
<dbReference type="InterPro" id="IPR043519">
    <property type="entry name" value="NT_sf"/>
</dbReference>
<dbReference type="GO" id="GO:0000287">
    <property type="term" value="F:magnesium ion binding"/>
    <property type="evidence" value="ECO:0007669"/>
    <property type="project" value="UniProtKB-UniRule"/>
</dbReference>
<evidence type="ECO:0000313" key="10">
    <source>
        <dbReference type="EMBL" id="RAW09468.1"/>
    </source>
</evidence>
<dbReference type="SUPFAM" id="SSF81593">
    <property type="entry name" value="Nucleotidyltransferase substrate binding subunit/domain"/>
    <property type="match status" value="2"/>
</dbReference>
<dbReference type="Gene3D" id="1.20.120.330">
    <property type="entry name" value="Nucleotidyltransferases domain 2"/>
    <property type="match status" value="2"/>
</dbReference>
<dbReference type="Pfam" id="PF08335">
    <property type="entry name" value="GlnD_UR_UTase"/>
    <property type="match status" value="2"/>
</dbReference>
<dbReference type="EC" id="2.7.7.42" evidence="7"/>
<keyword evidence="3 7" id="KW-0547">Nucleotide-binding</keyword>
<dbReference type="PANTHER" id="PTHR30621">
    <property type="entry name" value="GLUTAMINE SYNTHETASE ADENYLYLTRANSFERASE"/>
    <property type="match status" value="1"/>
</dbReference>
<evidence type="ECO:0000313" key="11">
    <source>
        <dbReference type="Proteomes" id="UP000250462"/>
    </source>
</evidence>
<keyword evidence="2 7" id="KW-0548">Nucleotidyltransferase</keyword>
<protein>
    <recommendedName>
        <fullName evidence="7">Bifunctional glutamine synthetase adenylyltransferase/adenylyl-removing enzyme</fullName>
    </recommendedName>
    <alternativeName>
        <fullName evidence="7">ATP:glutamine synthetase adenylyltransferase</fullName>
    </alternativeName>
    <alternativeName>
        <fullName evidence="7">ATase</fullName>
    </alternativeName>
    <domain>
        <recommendedName>
            <fullName evidence="7">Glutamine synthetase adenylyl-L-tyrosine phosphorylase</fullName>
            <ecNumber evidence="7">2.7.7.89</ecNumber>
        </recommendedName>
        <alternativeName>
            <fullName evidence="7">Adenylyl removase</fullName>
            <shortName evidence="7">AR</shortName>
            <shortName evidence="7">AT-N</shortName>
        </alternativeName>
    </domain>
    <domain>
        <recommendedName>
            <fullName evidence="7">Glutamine synthetase adenylyl transferase</fullName>
            <ecNumber evidence="7">2.7.7.42</ecNumber>
        </recommendedName>
        <alternativeName>
            <fullName evidence="7">Adenylyl transferase</fullName>
            <shortName evidence="7">AT</shortName>
            <shortName evidence="7">AT-C</shortName>
        </alternativeName>
    </domain>
</protein>
<keyword evidence="5 7" id="KW-0460">Magnesium</keyword>
<dbReference type="GO" id="GO:0005524">
    <property type="term" value="F:ATP binding"/>
    <property type="evidence" value="ECO:0007669"/>
    <property type="project" value="UniProtKB-UniRule"/>
</dbReference>
<evidence type="ECO:0000259" key="9">
    <source>
        <dbReference type="Pfam" id="PF08335"/>
    </source>
</evidence>
<dbReference type="Gene3D" id="3.30.460.10">
    <property type="entry name" value="Beta Polymerase, domain 2"/>
    <property type="match status" value="2"/>
</dbReference>
<proteinExistence type="inferred from homology"/>
<keyword evidence="4 7" id="KW-0067">ATP-binding</keyword>
<feature type="region of interest" description="Adenylyl removase" evidence="7">
    <location>
        <begin position="1"/>
        <end position="509"/>
    </location>
</feature>
<dbReference type="InterPro" id="IPR005190">
    <property type="entry name" value="GlnE_rpt_dom"/>
</dbReference>
<feature type="domain" description="Glutamate-ammonia ligase adenylyltransferase repeated" evidence="8">
    <location>
        <begin position="610"/>
        <end position="846"/>
    </location>
</feature>
<comment type="function">
    <text evidence="7">Involved in the regulation of glutamine synthetase GlnA, a key enzyme in the process to assimilate ammonia. When cellular nitrogen levels are high, the C-terminal adenylyl transferase (AT) inactivates GlnA by covalent transfer of an adenylyl group from ATP to specific tyrosine residue of GlnA, thus reducing its activity. Conversely, when nitrogen levels are low, the N-terminal adenylyl removase (AR) activates GlnA by removing the adenylyl group by phosphorolysis, increasing its activity. The regulatory region of GlnE binds the signal transduction protein PII (GlnB) which indicates the nitrogen status of the cell.</text>
</comment>
<dbReference type="GO" id="GO:0000820">
    <property type="term" value="P:regulation of glutamine family amino acid metabolic process"/>
    <property type="evidence" value="ECO:0007669"/>
    <property type="project" value="UniProtKB-UniRule"/>
</dbReference>
<evidence type="ECO:0000256" key="3">
    <source>
        <dbReference type="ARBA" id="ARBA00022741"/>
    </source>
</evidence>
<dbReference type="RefSeq" id="WP_112260320.1">
    <property type="nucleotide sequence ID" value="NZ_QMIG01000042.1"/>
</dbReference>
<dbReference type="SUPFAM" id="SSF81301">
    <property type="entry name" value="Nucleotidyltransferase"/>
    <property type="match status" value="2"/>
</dbReference>
<reference evidence="10 11" key="1">
    <citation type="submission" date="2018-06" db="EMBL/GenBank/DDBJ databases">
        <title>Phytoactinopolyspora halophila sp. nov., a novel halophilic actinomycete isolated from a saline soil in China.</title>
        <authorList>
            <person name="Tang S.-K."/>
        </authorList>
    </citation>
    <scope>NUCLEOTIDE SEQUENCE [LARGE SCALE GENOMIC DNA]</scope>
    <source>
        <strain evidence="10 11">YIM 96934</strain>
    </source>
</reference>
<comment type="catalytic activity">
    <reaction evidence="7">
        <text>[glutamine synthetase]-L-tyrosine + ATP = [glutamine synthetase]-O(4)-(5'-adenylyl)-L-tyrosine + diphosphate</text>
        <dbReference type="Rhea" id="RHEA:18589"/>
        <dbReference type="Rhea" id="RHEA-COMP:10660"/>
        <dbReference type="Rhea" id="RHEA-COMP:10661"/>
        <dbReference type="ChEBI" id="CHEBI:30616"/>
        <dbReference type="ChEBI" id="CHEBI:33019"/>
        <dbReference type="ChEBI" id="CHEBI:46858"/>
        <dbReference type="ChEBI" id="CHEBI:83624"/>
        <dbReference type="EC" id="2.7.7.42"/>
    </reaction>
</comment>
<evidence type="ECO:0000256" key="4">
    <source>
        <dbReference type="ARBA" id="ARBA00022840"/>
    </source>
</evidence>
<accession>A0A329QGN2</accession>
<feature type="domain" description="PII-uridylyltransferase/Glutamine-synthetase adenylyltransferase" evidence="9">
    <location>
        <begin position="870"/>
        <end position="1011"/>
    </location>
</feature>
<evidence type="ECO:0000256" key="1">
    <source>
        <dbReference type="ARBA" id="ARBA00022679"/>
    </source>
</evidence>
<comment type="caution">
    <text evidence="10">The sequence shown here is derived from an EMBL/GenBank/DDBJ whole genome shotgun (WGS) entry which is preliminary data.</text>
</comment>
<dbReference type="Proteomes" id="UP000250462">
    <property type="component" value="Unassembled WGS sequence"/>
</dbReference>
<keyword evidence="1 7" id="KW-0808">Transferase</keyword>
<feature type="domain" description="PII-uridylyltransferase/Glutamine-synthetase adenylyltransferase" evidence="9">
    <location>
        <begin position="368"/>
        <end position="505"/>
    </location>
</feature>
<feature type="domain" description="Glutamate-ammonia ligase adenylyltransferase repeated" evidence="8">
    <location>
        <begin position="93"/>
        <end position="345"/>
    </location>
</feature>
<name>A0A329QGN2_9ACTN</name>
<dbReference type="PANTHER" id="PTHR30621:SF0">
    <property type="entry name" value="BIFUNCTIONAL GLUTAMINE SYNTHETASE ADENYLYLTRANSFERASE_ADENYLYL-REMOVING ENZYME"/>
    <property type="match status" value="1"/>
</dbReference>
<dbReference type="OrthoDB" id="9759366at2"/>
<dbReference type="HAMAP" id="MF_00802">
    <property type="entry name" value="GlnE"/>
    <property type="match status" value="1"/>
</dbReference>
<keyword evidence="6 7" id="KW-0511">Multifunctional enzyme</keyword>
<dbReference type="InterPro" id="IPR023057">
    <property type="entry name" value="GlnE"/>
</dbReference>
<dbReference type="Pfam" id="PF03710">
    <property type="entry name" value="GlnE"/>
    <property type="match status" value="2"/>
</dbReference>
<dbReference type="NCBIfam" id="NF010707">
    <property type="entry name" value="PRK14109.1"/>
    <property type="match status" value="1"/>
</dbReference>
<sequence length="1014" mass="110528">MTTRPPRRLATRSAALARAGFTDTEAAERELDALPSEVHEPEQNLLALLARVADPDLAVRNLGRLLDALPPGSDRDVLLHGVRTGNDAALRTLAVLGFSTALADHLVRHPDDLHELFVATADSLAGPEELRARILRTVGADPASSTPEARGDYGVLIDSLRIAYRRQLLGLAALDLTAGLEIPTVGTQLSDLAGAVLEAALAVARAQLPESASPCRLAVIGMGKCGGRELNYVSDVDVMFVAEPAIEAASHDQKDAHDSDATDAALHTAAVLATTVMRACSERTAEGTIWPVDAALRPEGKAGPLVRSQASYLKYYETWAKTWEFQALLKARPVAGDRELGEEFVAATQPLVWNASGRDGFVADVQGMRQRVESHIRPKEAERELKLGPGGLRDVEFAVQLLQLVHGRTDEGLRSATTLDALAALTDGGYVGRDDGAVLDRAYRYLRTLEHRIQLRGLRRTHVMPEVPGELRALGRSLALRDVDELTERWRRETREVRRLHEKLFYRPLLSAVASLPTEGVRLSPEAALARLEALGYTDPAGALRHIEALTRGVSRRSAIQRTLLPVLLAWFADGPQPDAGLSGFRRVSEALGETPWYLRLLRDDGLAAERMARVLASGRYTTELLMRAPEAVAMLAGDSELVPRGRAQLEAEVTAGVERHDEPVDAIGVVRAMRRRESFRTAVADLVDLLGVREVGESLTVIAESVLAGALSVAVRAVEQERREELPTRFAVISMGRLGGREMGYASDADVLFLHMPHPGVSDEVATKAATAVANEMRRLLALPSPEPAFTIDAGLRPEGRQGPLVRTLPSYAAYYERWAEVWERQALLRAAPCCGDPELLRRFEALIDPVRWPARGLTEAQVREVRRIKARVESERLPRGADPSTHLKLGPGGLADVEWCVQLLQLRHAGDVPELRTTATLDVLDAAVDAGLMSTSDQRVLRDAWWQASAIRNATVLVTGRPSDQIPADPETLAAVSRVMGHGPGESAAFLDGYRRTSRRARAVFERIFYGN</sequence>
<dbReference type="InterPro" id="IPR013546">
    <property type="entry name" value="PII_UdlTrfase/GS_AdlTrfase"/>
</dbReference>
<comment type="catalytic activity">
    <reaction evidence="7">
        <text>[glutamine synthetase]-O(4)-(5'-adenylyl)-L-tyrosine + phosphate = [glutamine synthetase]-L-tyrosine + ADP</text>
        <dbReference type="Rhea" id="RHEA:43716"/>
        <dbReference type="Rhea" id="RHEA-COMP:10660"/>
        <dbReference type="Rhea" id="RHEA-COMP:10661"/>
        <dbReference type="ChEBI" id="CHEBI:43474"/>
        <dbReference type="ChEBI" id="CHEBI:46858"/>
        <dbReference type="ChEBI" id="CHEBI:83624"/>
        <dbReference type="ChEBI" id="CHEBI:456216"/>
        <dbReference type="EC" id="2.7.7.89"/>
    </reaction>
</comment>
<evidence type="ECO:0000256" key="7">
    <source>
        <dbReference type="HAMAP-Rule" id="MF_00802"/>
    </source>
</evidence>
<dbReference type="EC" id="2.7.7.89" evidence="7"/>
<comment type="similarity">
    <text evidence="7">Belongs to the GlnE family.</text>
</comment>
<feature type="region of interest" description="Adenylyl transferase" evidence="7">
    <location>
        <begin position="517"/>
        <end position="1014"/>
    </location>
</feature>
<dbReference type="AlphaFoldDB" id="A0A329QGN2"/>
<evidence type="ECO:0000256" key="2">
    <source>
        <dbReference type="ARBA" id="ARBA00022695"/>
    </source>
</evidence>
<evidence type="ECO:0000256" key="5">
    <source>
        <dbReference type="ARBA" id="ARBA00022842"/>
    </source>
</evidence>
<dbReference type="GO" id="GO:0008882">
    <property type="term" value="F:[glutamate-ammonia-ligase] adenylyltransferase activity"/>
    <property type="evidence" value="ECO:0007669"/>
    <property type="project" value="UniProtKB-UniRule"/>
</dbReference>
<gene>
    <name evidence="7" type="primary">glnE</name>
    <name evidence="10" type="ORF">DPM12_21055</name>
</gene>
<keyword evidence="11" id="KW-1185">Reference proteome</keyword>
<dbReference type="GO" id="GO:0005829">
    <property type="term" value="C:cytosol"/>
    <property type="evidence" value="ECO:0007669"/>
    <property type="project" value="TreeGrafter"/>
</dbReference>
<evidence type="ECO:0000256" key="6">
    <source>
        <dbReference type="ARBA" id="ARBA00023268"/>
    </source>
</evidence>
<organism evidence="10 11">
    <name type="scientific">Phytoactinopolyspora halophila</name>
    <dbReference type="NCBI Taxonomy" id="1981511"/>
    <lineage>
        <taxon>Bacteria</taxon>
        <taxon>Bacillati</taxon>
        <taxon>Actinomycetota</taxon>
        <taxon>Actinomycetes</taxon>
        <taxon>Jiangellales</taxon>
        <taxon>Jiangellaceae</taxon>
        <taxon>Phytoactinopolyspora</taxon>
    </lineage>
</organism>
<evidence type="ECO:0000259" key="8">
    <source>
        <dbReference type="Pfam" id="PF03710"/>
    </source>
</evidence>
<dbReference type="GO" id="GO:0047388">
    <property type="term" value="F:[glutamine synthetase]-adenylyl-L-tyrosine phosphorylase activity"/>
    <property type="evidence" value="ECO:0007669"/>
    <property type="project" value="UniProtKB-EC"/>
</dbReference>
<dbReference type="EMBL" id="QMIG01000042">
    <property type="protein sequence ID" value="RAW09468.1"/>
    <property type="molecule type" value="Genomic_DNA"/>
</dbReference>